<evidence type="ECO:0000313" key="2">
    <source>
        <dbReference type="EMBL" id="AZQ65305.1"/>
    </source>
</evidence>
<keyword evidence="2" id="KW-0378">Hydrolase</keyword>
<name>A0A3S9PAN8_9BACT</name>
<dbReference type="RefSeq" id="WP_126619894.1">
    <property type="nucleotide sequence ID" value="NZ_CP034563.1"/>
</dbReference>
<dbReference type="Proteomes" id="UP000267268">
    <property type="component" value="Chromosome 2"/>
</dbReference>
<dbReference type="CDD" id="cd01300">
    <property type="entry name" value="YtcJ_like"/>
    <property type="match status" value="1"/>
</dbReference>
<dbReference type="PROSITE" id="PS51257">
    <property type="entry name" value="PROKAR_LIPOPROTEIN"/>
    <property type="match status" value="1"/>
</dbReference>
<proteinExistence type="predicted"/>
<dbReference type="Gene3D" id="3.10.310.70">
    <property type="match status" value="1"/>
</dbReference>
<sequence length="551" mass="63048">MSLFQRYSFYKLLLFLGIFLMSCDPNGFKEKADHIYYNGHVYTVDNDFTTVEAFAVKDEEILAVGTTIDILKNYTSKDQVDLNEKFIYPGFIDAHSHFFWLAEGLNNVDLSNTNSWEEVIKVLKEENKKTPKDVIIGYGWDNTKWINKRFPTKGVLDKYFKDTPVILSRIDGHAMWVNSKVLELAEITNETDVQGGEIVKYKGEPTGILVDNAMEFVNNLALGKVTRDEIPSLILEAQDSCFKVGLTGVSDFGYIEHPTLMLYDSLYKEGELKIHNYAMLDASLDGVDYMLSESYIENEEFPRAIKIRGDGALGSRGACLLSPYKDKKNAFGQMVLTSDKIREISKIAFDKEFQVCVHAIGDSTNREVLKIFSELLEHNNDRRWRVEHAQIVNPEDVFYFKNYSIIPSVQPTHATSDMDFAIDRLGEKRIQHSYTFQTLLNQNNWLPLGTDFPVEPINPLYTFYAAVARKDRNGLPEQGFQIKEALTRQQALRGMTSWAAKAQFMEDRIGSIEEGKEADFIILDQDIMEIDINKVLEVKVLNTYIKGNKVY</sequence>
<dbReference type="EMBL" id="CP034563">
    <property type="protein sequence ID" value="AZQ65305.1"/>
    <property type="molecule type" value="Genomic_DNA"/>
</dbReference>
<dbReference type="InterPro" id="IPR011059">
    <property type="entry name" value="Metal-dep_hydrolase_composite"/>
</dbReference>
<reference evidence="2 3" key="1">
    <citation type="submission" date="2018-12" db="EMBL/GenBank/DDBJ databases">
        <title>Flammeovirga pectinis sp. nov., isolated from the gut of the Korean scallop, Patinopecten yessoensis.</title>
        <authorList>
            <person name="Bae J.-W."/>
            <person name="Jeong Y.-S."/>
            <person name="Kang W."/>
        </authorList>
    </citation>
    <scope>NUCLEOTIDE SEQUENCE [LARGE SCALE GENOMIC DNA]</scope>
    <source>
        <strain evidence="2 3">L12M1</strain>
    </source>
</reference>
<organism evidence="2 3">
    <name type="scientific">Flammeovirga pectinis</name>
    <dbReference type="NCBI Taxonomy" id="2494373"/>
    <lineage>
        <taxon>Bacteria</taxon>
        <taxon>Pseudomonadati</taxon>
        <taxon>Bacteroidota</taxon>
        <taxon>Cytophagia</taxon>
        <taxon>Cytophagales</taxon>
        <taxon>Flammeovirgaceae</taxon>
        <taxon>Flammeovirga</taxon>
    </lineage>
</organism>
<accession>A0A3S9PAN8</accession>
<feature type="domain" description="Amidohydrolase 3" evidence="1">
    <location>
        <begin position="80"/>
        <end position="551"/>
    </location>
</feature>
<dbReference type="KEGG" id="fll:EI427_24120"/>
<evidence type="ECO:0000313" key="3">
    <source>
        <dbReference type="Proteomes" id="UP000267268"/>
    </source>
</evidence>
<dbReference type="SUPFAM" id="SSF51556">
    <property type="entry name" value="Metallo-dependent hydrolases"/>
    <property type="match status" value="1"/>
</dbReference>
<keyword evidence="3" id="KW-1185">Reference proteome</keyword>
<dbReference type="InterPro" id="IPR033932">
    <property type="entry name" value="YtcJ-like"/>
</dbReference>
<dbReference type="SUPFAM" id="SSF51338">
    <property type="entry name" value="Composite domain of metallo-dependent hydrolases"/>
    <property type="match status" value="1"/>
</dbReference>
<dbReference type="GO" id="GO:0016810">
    <property type="term" value="F:hydrolase activity, acting on carbon-nitrogen (but not peptide) bonds"/>
    <property type="evidence" value="ECO:0007669"/>
    <property type="project" value="InterPro"/>
</dbReference>
<dbReference type="InterPro" id="IPR013108">
    <property type="entry name" value="Amidohydro_3"/>
</dbReference>
<dbReference type="PANTHER" id="PTHR22642:SF2">
    <property type="entry name" value="PROTEIN LONG AFTER FAR-RED 3"/>
    <property type="match status" value="1"/>
</dbReference>
<dbReference type="PANTHER" id="PTHR22642">
    <property type="entry name" value="IMIDAZOLONEPROPIONASE"/>
    <property type="match status" value="1"/>
</dbReference>
<dbReference type="Gene3D" id="3.20.20.140">
    <property type="entry name" value="Metal-dependent hydrolases"/>
    <property type="match status" value="1"/>
</dbReference>
<evidence type="ECO:0000259" key="1">
    <source>
        <dbReference type="Pfam" id="PF07969"/>
    </source>
</evidence>
<dbReference type="Pfam" id="PF07969">
    <property type="entry name" value="Amidohydro_3"/>
    <property type="match status" value="1"/>
</dbReference>
<dbReference type="OrthoDB" id="9767366at2"/>
<gene>
    <name evidence="2" type="ORF">EI427_24120</name>
</gene>
<protein>
    <submittedName>
        <fullName evidence="2">Amidohydrolase</fullName>
    </submittedName>
</protein>
<dbReference type="InterPro" id="IPR032466">
    <property type="entry name" value="Metal_Hydrolase"/>
</dbReference>
<dbReference type="AlphaFoldDB" id="A0A3S9PAN8"/>
<dbReference type="Gene3D" id="2.30.40.10">
    <property type="entry name" value="Urease, subunit C, domain 1"/>
    <property type="match status" value="1"/>
</dbReference>